<proteinExistence type="predicted"/>
<comment type="caution">
    <text evidence="3">The sequence shown here is derived from an EMBL/GenBank/DDBJ whole genome shotgun (WGS) entry which is preliminary data.</text>
</comment>
<protein>
    <recommendedName>
        <fullName evidence="2">Microbial-type PARG catalytic domain-containing protein</fullName>
    </recommendedName>
</protein>
<feature type="domain" description="Microbial-type PARG catalytic" evidence="2">
    <location>
        <begin position="94"/>
        <end position="170"/>
    </location>
</feature>
<sequence length="398" mass="43658">MWKRKYYQNPRRLALAAIAKETQETTPVIAAGLPHMNPTESEKLDLETLPALDVTQCPRFTVSKSVYGTAVRVFNKDSFDAAIVMPSSILSIPSKTPTQTAETEVLGHLKSYAAAAESLSSTASRVAVLNMASEFSPGGGWLKGSTAQEEALCYRSSLASSLHRSLYPIAPRAGVYTRDVVIFRESMNDGHKLMVPETAVENLPVVSVLSVAGIRRPEVKEVGVERAEGAERAETSAERQDGEESGDALKSEKTNNVEQAGMSEVGNSEEPSDPRSQGKWKHRKGKKTREPKTPKGPMQFANPADRVLTKDKMRLCLRMAAAKGHTMLVLGAVGCGAFKNPPQEIANCWMEVLSEEELSGGWFKEIWFAVYDRRNEGNFEIFRDMFDGKVVGEVKTSV</sequence>
<dbReference type="Proteomes" id="UP001628179">
    <property type="component" value="Unassembled WGS sequence"/>
</dbReference>
<dbReference type="SUPFAM" id="SSF52949">
    <property type="entry name" value="Macro domain-like"/>
    <property type="match status" value="1"/>
</dbReference>
<feature type="region of interest" description="Disordered" evidence="1">
    <location>
        <begin position="224"/>
        <end position="302"/>
    </location>
</feature>
<dbReference type="Gene3D" id="3.40.220.10">
    <property type="entry name" value="Leucine Aminopeptidase, subunit E, domain 1"/>
    <property type="match status" value="2"/>
</dbReference>
<gene>
    <name evidence="3" type="ORF">MFIFM68171_06994</name>
</gene>
<evidence type="ECO:0000259" key="2">
    <source>
        <dbReference type="Pfam" id="PF10021"/>
    </source>
</evidence>
<dbReference type="PANTHER" id="PTHR35596">
    <property type="entry name" value="DUF2263 DOMAIN-CONTAINING PROTEIN"/>
    <property type="match status" value="1"/>
</dbReference>
<dbReference type="InterPro" id="IPR043472">
    <property type="entry name" value="Macro_dom-like"/>
</dbReference>
<keyword evidence="4" id="KW-1185">Reference proteome</keyword>
<dbReference type="GeneID" id="98177737"/>
<organism evidence="3 4">
    <name type="scientific">Madurella fahalii</name>
    <dbReference type="NCBI Taxonomy" id="1157608"/>
    <lineage>
        <taxon>Eukaryota</taxon>
        <taxon>Fungi</taxon>
        <taxon>Dikarya</taxon>
        <taxon>Ascomycota</taxon>
        <taxon>Pezizomycotina</taxon>
        <taxon>Sordariomycetes</taxon>
        <taxon>Sordariomycetidae</taxon>
        <taxon>Sordariales</taxon>
        <taxon>Sordariales incertae sedis</taxon>
        <taxon>Madurella</taxon>
    </lineage>
</organism>
<reference evidence="3 4" key="1">
    <citation type="submission" date="2024-09" db="EMBL/GenBank/DDBJ databases">
        <title>Itraconazole resistance in Madurella fahalii resulting from another homologue of gene encoding cytochrome P450 14-alpha sterol demethylase (CYP51).</title>
        <authorList>
            <person name="Yoshioka I."/>
            <person name="Fahal A.H."/>
            <person name="Kaneko S."/>
            <person name="Yaguchi T."/>
        </authorList>
    </citation>
    <scope>NUCLEOTIDE SEQUENCE [LARGE SCALE GENOMIC DNA]</scope>
    <source>
        <strain evidence="3 4">IFM 68171</strain>
    </source>
</reference>
<dbReference type="InterPro" id="IPR012664">
    <property type="entry name" value="CHP02452"/>
</dbReference>
<evidence type="ECO:0000256" key="1">
    <source>
        <dbReference type="SAM" id="MobiDB-lite"/>
    </source>
</evidence>
<dbReference type="NCBIfam" id="TIGR02452">
    <property type="entry name" value="TIGR02452 family protein"/>
    <property type="match status" value="1"/>
</dbReference>
<dbReference type="PANTHER" id="PTHR35596:SF1">
    <property type="entry name" value="MICROBIAL-TYPE PARG CATALYTIC DOMAIN-CONTAINING PROTEIN"/>
    <property type="match status" value="1"/>
</dbReference>
<evidence type="ECO:0000313" key="3">
    <source>
        <dbReference type="EMBL" id="GAB1316784.1"/>
    </source>
</evidence>
<dbReference type="EMBL" id="BAAFSV010000003">
    <property type="protein sequence ID" value="GAB1316784.1"/>
    <property type="molecule type" value="Genomic_DNA"/>
</dbReference>
<dbReference type="RefSeq" id="XP_070918515.1">
    <property type="nucleotide sequence ID" value="XM_071062414.1"/>
</dbReference>
<feature type="compositionally biased region" description="Basic residues" evidence="1">
    <location>
        <begin position="278"/>
        <end position="287"/>
    </location>
</feature>
<dbReference type="Pfam" id="PF10021">
    <property type="entry name" value="PARG_cat_microb"/>
    <property type="match status" value="1"/>
</dbReference>
<name>A0ABQ0GGH8_9PEZI</name>
<accession>A0ABQ0GGH8</accession>
<evidence type="ECO:0000313" key="4">
    <source>
        <dbReference type="Proteomes" id="UP001628179"/>
    </source>
</evidence>
<dbReference type="InterPro" id="IPR019261">
    <property type="entry name" value="PARG_cat_microbial"/>
</dbReference>
<feature type="compositionally biased region" description="Basic and acidic residues" evidence="1">
    <location>
        <begin position="224"/>
        <end position="255"/>
    </location>
</feature>